<evidence type="ECO:0000259" key="2">
    <source>
        <dbReference type="Pfam" id="PF14694"/>
    </source>
</evidence>
<evidence type="ECO:0000259" key="3">
    <source>
        <dbReference type="Pfam" id="PF14695"/>
    </source>
</evidence>
<feature type="domain" description="Protein Lines C-terminal" evidence="3">
    <location>
        <begin position="694"/>
        <end position="729"/>
    </location>
</feature>
<feature type="compositionally biased region" description="Acidic residues" evidence="1">
    <location>
        <begin position="592"/>
        <end position="601"/>
    </location>
</feature>
<dbReference type="Pfam" id="PF14694">
    <property type="entry name" value="LINES_N"/>
    <property type="match status" value="1"/>
</dbReference>
<dbReference type="Pfam" id="PF14695">
    <property type="entry name" value="LINES_C"/>
    <property type="match status" value="1"/>
</dbReference>
<feature type="region of interest" description="Disordered" evidence="1">
    <location>
        <begin position="651"/>
        <end position="681"/>
    </location>
</feature>
<dbReference type="AlphaFoldDB" id="A0A484DPU3"/>
<reference evidence="4 5" key="1">
    <citation type="submission" date="2019-01" db="EMBL/GenBank/DDBJ databases">
        <title>A chromosome-scale genome assembly of the yellow perch, Perca flavescens.</title>
        <authorList>
            <person name="Feron R."/>
            <person name="Morvezen R."/>
            <person name="Bestin A."/>
            <person name="Haffray P."/>
            <person name="Klopp C."/>
            <person name="Zahm M."/>
            <person name="Cabau C."/>
            <person name="Roques C."/>
            <person name="Donnadieu C."/>
            <person name="Bouchez O."/>
            <person name="Christie M."/>
            <person name="Larson W."/>
            <person name="Guiguen Y."/>
        </authorList>
    </citation>
    <scope>NUCLEOTIDE SEQUENCE [LARGE SCALE GENOMIC DNA]</scope>
    <source>
        <strain evidence="4">YP-PL-M2</strain>
        <tissue evidence="4">Blood</tissue>
    </source>
</reference>
<evidence type="ECO:0000256" key="1">
    <source>
        <dbReference type="SAM" id="MobiDB-lite"/>
    </source>
</evidence>
<gene>
    <name evidence="4" type="ORF">EPR50_G00001370</name>
</gene>
<feature type="region of interest" description="Disordered" evidence="1">
    <location>
        <begin position="592"/>
        <end position="612"/>
    </location>
</feature>
<protein>
    <recommendedName>
        <fullName evidence="6">Lines homolog 1</fullName>
    </recommendedName>
</protein>
<evidence type="ECO:0000313" key="5">
    <source>
        <dbReference type="Proteomes" id="UP000295070"/>
    </source>
</evidence>
<evidence type="ECO:0008006" key="6">
    <source>
        <dbReference type="Google" id="ProtNLM"/>
    </source>
</evidence>
<dbReference type="PANTHER" id="PTHR16057:SF1">
    <property type="entry name" value="PROTEIN LINES HOMOLOG 1"/>
    <property type="match status" value="1"/>
</dbReference>
<evidence type="ECO:0000313" key="4">
    <source>
        <dbReference type="EMBL" id="TDH16760.1"/>
    </source>
</evidence>
<dbReference type="Proteomes" id="UP000295070">
    <property type="component" value="Chromosome 1"/>
</dbReference>
<comment type="caution">
    <text evidence="4">The sequence shown here is derived from an EMBL/GenBank/DDBJ whole genome shotgun (WGS) entry which is preliminary data.</text>
</comment>
<name>A0A484DPU3_PERFV</name>
<accession>A0A484DPU3</accession>
<proteinExistence type="predicted"/>
<organism evidence="4 5">
    <name type="scientific">Perca flavescens</name>
    <name type="common">American yellow perch</name>
    <name type="synonym">Morone flavescens</name>
    <dbReference type="NCBI Taxonomy" id="8167"/>
    <lineage>
        <taxon>Eukaryota</taxon>
        <taxon>Metazoa</taxon>
        <taxon>Chordata</taxon>
        <taxon>Craniata</taxon>
        <taxon>Vertebrata</taxon>
        <taxon>Euteleostomi</taxon>
        <taxon>Actinopterygii</taxon>
        <taxon>Neopterygii</taxon>
        <taxon>Teleostei</taxon>
        <taxon>Neoteleostei</taxon>
        <taxon>Acanthomorphata</taxon>
        <taxon>Eupercaria</taxon>
        <taxon>Perciformes</taxon>
        <taxon>Percoidei</taxon>
        <taxon>Percidae</taxon>
        <taxon>Percinae</taxon>
        <taxon>Perca</taxon>
    </lineage>
</organism>
<dbReference type="InterPro" id="IPR029415">
    <property type="entry name" value="Lines_C"/>
</dbReference>
<keyword evidence="5" id="KW-1185">Reference proteome</keyword>
<dbReference type="EMBL" id="SCKG01000001">
    <property type="protein sequence ID" value="TDH16760.1"/>
    <property type="molecule type" value="Genomic_DNA"/>
</dbReference>
<dbReference type="InterPro" id="IPR032794">
    <property type="entry name" value="LINES_N"/>
</dbReference>
<feature type="domain" description="Protein Lines N-terminal" evidence="2">
    <location>
        <begin position="181"/>
        <end position="530"/>
    </location>
</feature>
<dbReference type="PANTHER" id="PTHR16057">
    <property type="entry name" value="WINS1, 2 PROTEIN"/>
    <property type="match status" value="1"/>
</dbReference>
<feature type="compositionally biased region" description="Polar residues" evidence="1">
    <location>
        <begin position="667"/>
        <end position="676"/>
    </location>
</feature>
<sequence>MVSHGRGSTMEHSASCRDLSTMRERFDCLTEAYTCFLMGTCPSQCVACVIFSGLVPGEDRECAPSENRRVNRAELSYISVTLVEKITSNLTSRSLSPAVTLYCVEMLTVLFQDMDLMSLLMQHFQAEDQIISHLAAKTVSTWVLYQLHKSGTVSPVWQKKCVQAFYISLPGPELDKCLWSLTEVLKRLLKGAHREILGKLLSAFDSSLSTLCSKFLPKERDKTTQCLVDLPSSSGRWGTTFCLLLDLLELLTACSVTCGAGICLESPRMTYVHSSALLMTISCSSEYFVKKRALLLLKRAVLQKAGEDWSLGEGLLTGLKHKHFDSDMSVLSQSVLTAMATDWLHSVQVESSSFFGGTRCIRGEEDQKPDCVMLRAVSLLLLKSMELHIQTAGGTAGVDSATEVSGYLQSLWGFLRRCSVQLTENTHRCCWVSLLFGEQDDDMMETAKALFSIFLHHRMCSGLDDVAVLEAACASGCNPHCHFLLLLQSISFDHSILLDFLISTETCFLEYFVRYLKFLRADWQGFTAACGRICSPHMQQSVTALCAADTLKVTCKGEPDRVKFSSCAQSTGVTSQVGRVSLAAGFHLVEYDSSDESDPENMEVSQDEPAASVCDKSTFSALDVKQEISGPPVPIRQKQYEASDSTVLLSRPNSTLERRAEGPSLPVLQSEQTSGPNMAPQPGQVAWETLARAVICMSELREVVTRLQTNKLFPYNPSSLLKLLAQVENYSKLSRLLHFNK</sequence>
<dbReference type="InterPro" id="IPR024875">
    <property type="entry name" value="Protein_Lines"/>
</dbReference>